<comment type="caution">
    <text evidence="2">The sequence shown here is derived from an EMBL/GenBank/DDBJ whole genome shotgun (WGS) entry which is preliminary data.</text>
</comment>
<evidence type="ECO:0000313" key="2">
    <source>
        <dbReference type="EMBL" id="KZN30720.1"/>
    </source>
</evidence>
<reference evidence="2 3" key="1">
    <citation type="submission" date="2013-07" db="EMBL/GenBank/DDBJ databases">
        <title>Comparative Genomic and Metabolomic Analysis of Twelve Strains of Pseudoalteromonas luteoviolacea.</title>
        <authorList>
            <person name="Vynne N.G."/>
            <person name="Mansson M."/>
            <person name="Gram L."/>
        </authorList>
    </citation>
    <scope>NUCLEOTIDE SEQUENCE [LARGE SCALE GENOMIC DNA]</scope>
    <source>
        <strain evidence="2 3">DSM 6061</strain>
    </source>
</reference>
<accession>A0A166UIP5</accession>
<feature type="chain" id="PRO_5007880634" description="Lipocalin-like domain-containing protein" evidence="1">
    <location>
        <begin position="29"/>
        <end position="177"/>
    </location>
</feature>
<protein>
    <recommendedName>
        <fullName evidence="4">Lipocalin-like domain-containing protein</fullName>
    </recommendedName>
</protein>
<dbReference type="PATRIC" id="fig|1365250.3.peg.4939"/>
<evidence type="ECO:0000313" key="3">
    <source>
        <dbReference type="Proteomes" id="UP000076643"/>
    </source>
</evidence>
<proteinExistence type="predicted"/>
<dbReference type="AlphaFoldDB" id="A0A166UIP5"/>
<sequence>MFRIINPFNMNKLIAVIIFMLVTPMTHAQNKENNRMAGIWEGYYSGSHTHQGLMVFNITQNECTVSMHRLLKTDSYNFDCEQLSDQNGMYQFSLKRPFKTGQGFVQWKFNGALSAGSINPAAPQIFIGSWIQGMKKSKDDPFTALNSGHFRLKLKKEHSIISKYKNAVEAAPLTKDQ</sequence>
<organism evidence="2 3">
    <name type="scientific">Pseudoalteromonas luteoviolacea DSM 6061</name>
    <dbReference type="NCBI Taxonomy" id="1365250"/>
    <lineage>
        <taxon>Bacteria</taxon>
        <taxon>Pseudomonadati</taxon>
        <taxon>Pseudomonadota</taxon>
        <taxon>Gammaproteobacteria</taxon>
        <taxon>Alteromonadales</taxon>
        <taxon>Pseudoalteromonadaceae</taxon>
        <taxon>Pseudoalteromonas</taxon>
    </lineage>
</organism>
<evidence type="ECO:0000256" key="1">
    <source>
        <dbReference type="SAM" id="SignalP"/>
    </source>
</evidence>
<keyword evidence="1" id="KW-0732">Signal</keyword>
<feature type="signal peptide" evidence="1">
    <location>
        <begin position="1"/>
        <end position="28"/>
    </location>
</feature>
<evidence type="ECO:0008006" key="4">
    <source>
        <dbReference type="Google" id="ProtNLM"/>
    </source>
</evidence>
<name>A0A166UIP5_9GAMM</name>
<gene>
    <name evidence="2" type="ORF">N475_24655</name>
</gene>
<keyword evidence="3" id="KW-1185">Reference proteome</keyword>
<dbReference type="EMBL" id="AUYB01000148">
    <property type="protein sequence ID" value="KZN30720.1"/>
    <property type="molecule type" value="Genomic_DNA"/>
</dbReference>
<dbReference type="Proteomes" id="UP000076643">
    <property type="component" value="Unassembled WGS sequence"/>
</dbReference>